<feature type="compositionally biased region" description="Low complexity" evidence="1">
    <location>
        <begin position="65"/>
        <end position="75"/>
    </location>
</feature>
<reference evidence="2 3" key="1">
    <citation type="submission" date="2019-08" db="EMBL/GenBank/DDBJ databases">
        <authorList>
            <person name="Herpell B J."/>
        </authorList>
    </citation>
    <scope>NUCLEOTIDE SEQUENCE [LARGE SCALE GENOMIC DNA]</scope>
    <source>
        <strain evidence="3">Msb3</strain>
    </source>
</reference>
<dbReference type="RefSeq" id="WP_165189015.1">
    <property type="nucleotide sequence ID" value="NZ_LR699554.1"/>
</dbReference>
<gene>
    <name evidence="2" type="ORF">PDMSB3_2510</name>
</gene>
<proteinExistence type="predicted"/>
<dbReference type="AlphaFoldDB" id="A0A5Q4YYD3"/>
<protein>
    <submittedName>
        <fullName evidence="2">Uncharacterized protein</fullName>
    </submittedName>
</protein>
<evidence type="ECO:0000313" key="2">
    <source>
        <dbReference type="EMBL" id="VVD33794.1"/>
    </source>
</evidence>
<feature type="region of interest" description="Disordered" evidence="1">
    <location>
        <begin position="56"/>
        <end position="95"/>
    </location>
</feature>
<dbReference type="KEGG" id="pdio:PDMSB3_2510.1"/>
<accession>A0A5Q4YYD3</accession>
<sequence length="95" mass="10572">MDDDKIELTVTINSDTFPLLWEALMRVQAGRRRAGALKRAAESFLLLQKQSAQAVLTHTSDVEKSQPSSQFQSSPADRPIDPHSVRESLGQFGFD</sequence>
<organism evidence="2 3">
    <name type="scientific">Paraburkholderia dioscoreae</name>
    <dbReference type="NCBI Taxonomy" id="2604047"/>
    <lineage>
        <taxon>Bacteria</taxon>
        <taxon>Pseudomonadati</taxon>
        <taxon>Pseudomonadota</taxon>
        <taxon>Betaproteobacteria</taxon>
        <taxon>Burkholderiales</taxon>
        <taxon>Burkholderiaceae</taxon>
        <taxon>Paraburkholderia</taxon>
    </lineage>
</organism>
<dbReference type="EMBL" id="LR699554">
    <property type="protein sequence ID" value="VVD33794.1"/>
    <property type="molecule type" value="Genomic_DNA"/>
</dbReference>
<dbReference type="Proteomes" id="UP000325811">
    <property type="component" value="Chromosome II"/>
</dbReference>
<evidence type="ECO:0000313" key="3">
    <source>
        <dbReference type="Proteomes" id="UP000325811"/>
    </source>
</evidence>
<keyword evidence="3" id="KW-1185">Reference proteome</keyword>
<name>A0A5Q4YYD3_9BURK</name>
<evidence type="ECO:0000256" key="1">
    <source>
        <dbReference type="SAM" id="MobiDB-lite"/>
    </source>
</evidence>